<organism evidence="1 2">
    <name type="scientific">Acrasis kona</name>
    <dbReference type="NCBI Taxonomy" id="1008807"/>
    <lineage>
        <taxon>Eukaryota</taxon>
        <taxon>Discoba</taxon>
        <taxon>Heterolobosea</taxon>
        <taxon>Tetramitia</taxon>
        <taxon>Eutetramitia</taxon>
        <taxon>Acrasidae</taxon>
        <taxon>Acrasis</taxon>
    </lineage>
</organism>
<accession>A0AAW2YP12</accession>
<dbReference type="EMBL" id="JAOPGA020000512">
    <property type="protein sequence ID" value="KAL0479216.1"/>
    <property type="molecule type" value="Genomic_DNA"/>
</dbReference>
<gene>
    <name evidence="1" type="ORF">AKO1_008032</name>
</gene>
<evidence type="ECO:0000313" key="1">
    <source>
        <dbReference type="EMBL" id="KAL0479216.1"/>
    </source>
</evidence>
<comment type="caution">
    <text evidence="1">The sequence shown here is derived from an EMBL/GenBank/DDBJ whole genome shotgun (WGS) entry which is preliminary data.</text>
</comment>
<evidence type="ECO:0008006" key="3">
    <source>
        <dbReference type="Google" id="ProtNLM"/>
    </source>
</evidence>
<name>A0AAW2YP12_9EUKA</name>
<dbReference type="AlphaFoldDB" id="A0AAW2YP12"/>
<dbReference type="Proteomes" id="UP001431209">
    <property type="component" value="Unassembled WGS sequence"/>
</dbReference>
<sequence length="235" mass="26456">MKKDISLLPHLDFLLNDATNLGCERELIGAGDHSDETSADRFVSCVLSSLDDGAAKCLPKNALEQPQHETDKRIRDCFQNDQDTKKAKAAYEELITFIGSNGSAAKIFAKHLRKGARLTEEISDVHQYNVDRVNEAAAKQCFAESREIYNSVNETLPIEHQVTALNKWNTCMYMSLCKQSVQTCLSKMKRIEDNPQVWNQSSVVDALDCLDDDAQVSKCTSYYHDIMKKEQANTL</sequence>
<reference evidence="1 2" key="1">
    <citation type="submission" date="2024-03" db="EMBL/GenBank/DDBJ databases">
        <title>The Acrasis kona genome and developmental transcriptomes reveal deep origins of eukaryotic multicellular pathways.</title>
        <authorList>
            <person name="Sheikh S."/>
            <person name="Fu C.-J."/>
            <person name="Brown M.W."/>
            <person name="Baldauf S.L."/>
        </authorList>
    </citation>
    <scope>NUCLEOTIDE SEQUENCE [LARGE SCALE GENOMIC DNA]</scope>
    <source>
        <strain evidence="1 2">ATCC MYA-3509</strain>
    </source>
</reference>
<proteinExistence type="predicted"/>
<protein>
    <recommendedName>
        <fullName evidence="3">Secreted protein</fullName>
    </recommendedName>
</protein>
<evidence type="ECO:0000313" key="2">
    <source>
        <dbReference type="Proteomes" id="UP001431209"/>
    </source>
</evidence>
<keyword evidence="2" id="KW-1185">Reference proteome</keyword>